<reference evidence="2 3" key="1">
    <citation type="submission" date="2015-02" db="EMBL/GenBank/DDBJ databases">
        <title>Two Pseudomonas sp. nov., isolated from raw milk.</title>
        <authorList>
            <person name="Wenning M."/>
            <person name="von Neubeck M."/>
            <person name="Huptas C."/>
            <person name="Scherer S."/>
        </authorList>
    </citation>
    <scope>NUCLEOTIDE SEQUENCE [LARGE SCALE GENOMIC DNA]</scope>
    <source>
        <strain evidence="2 3">DSM 29164</strain>
    </source>
</reference>
<dbReference type="Pfam" id="PF09718">
    <property type="entry name" value="Tape_meas_lam_C"/>
    <property type="match status" value="1"/>
</dbReference>
<accession>A0A0R3ALZ0</accession>
<dbReference type="RefSeq" id="WP_057701374.1">
    <property type="nucleotide sequence ID" value="NZ_JYLN01000002.1"/>
</dbReference>
<dbReference type="EMBL" id="JYLN01000002">
    <property type="protein sequence ID" value="KRP73912.1"/>
    <property type="molecule type" value="Genomic_DNA"/>
</dbReference>
<dbReference type="Proteomes" id="UP000050852">
    <property type="component" value="Unassembled WGS sequence"/>
</dbReference>
<organism evidence="2 3">
    <name type="scientific">Pseudomonas paralactis</name>
    <dbReference type="NCBI Taxonomy" id="1615673"/>
    <lineage>
        <taxon>Bacteria</taxon>
        <taxon>Pseudomonadati</taxon>
        <taxon>Pseudomonadota</taxon>
        <taxon>Gammaproteobacteria</taxon>
        <taxon>Pseudomonadales</taxon>
        <taxon>Pseudomonadaceae</taxon>
        <taxon>Pseudomonas</taxon>
    </lineage>
</organism>
<evidence type="ECO:0000313" key="3">
    <source>
        <dbReference type="Proteomes" id="UP000050852"/>
    </source>
</evidence>
<proteinExistence type="predicted"/>
<dbReference type="PATRIC" id="fig|1615673.3.peg.2131"/>
<gene>
    <name evidence="2" type="ORF">TX23_05665</name>
</gene>
<evidence type="ECO:0000313" key="2">
    <source>
        <dbReference type="EMBL" id="KRP73912.1"/>
    </source>
</evidence>
<dbReference type="OrthoDB" id="79849at2"/>
<evidence type="ECO:0000259" key="1">
    <source>
        <dbReference type="Pfam" id="PF09718"/>
    </source>
</evidence>
<dbReference type="AlphaFoldDB" id="A0A0R3ALZ0"/>
<sequence>MATATQGNLTLNLGSLEQALAKASRITENSLREMQQKIEDAGKKVSASAAAALQVTSGQFKGFQRAYDPATDAAEKFIQKNAQLVQVLKQSQGAQNDFVGALDAQSSYTERAGLTFPVGGPYAEAVPTPSGDEAAMAFLDDAKARQVKSNFAEMTQLLDDWRQGANSAFDEYSNKAGTAAEQSKAVFTSAFEKMDQAVLTFATTGKFNFSDFATSVLKDMATMAAKTAASSALSSLFGLASSAVSAWLGSSTPTPTTTSVDANSYTFNPQLNTAGIHYNAKGSAWNYGVQAFANGGTFTNSLATGPTLAPMALFGEAGPEAIMPLSRGSDGSLGVRALGGGQSGSTSSNQVVIQQTINVADGQGSGTDTNAQNVARAYAGSARQGAAEQIARDLKPGGQIWSAINGR</sequence>
<name>A0A0R3ALZ0_9PSED</name>
<comment type="caution">
    <text evidence="2">The sequence shown here is derived from an EMBL/GenBank/DDBJ whole genome shotgun (WGS) entry which is preliminary data.</text>
</comment>
<feature type="domain" description="Bacteriophage tail tape measure C-terminal" evidence="1">
    <location>
        <begin position="160"/>
        <end position="233"/>
    </location>
</feature>
<dbReference type="InterPro" id="IPR006431">
    <property type="entry name" value="Phage_tape_meas_C"/>
</dbReference>
<protein>
    <submittedName>
        <fullName evidence="2">Phage tail length tape measure protein</fullName>
    </submittedName>
</protein>